<protein>
    <recommendedName>
        <fullName evidence="2 9">Cysteine dioxygenase</fullName>
        <ecNumber evidence="2 9">1.13.11.20</ecNumber>
    </recommendedName>
</protein>
<dbReference type="CDD" id="cd10548">
    <property type="entry name" value="cupin_CDO"/>
    <property type="match status" value="1"/>
</dbReference>
<dbReference type="OrthoDB" id="543511at2759"/>
<evidence type="ECO:0000256" key="7">
    <source>
        <dbReference type="PIRSR" id="PIRSR610300-50"/>
    </source>
</evidence>
<dbReference type="PANTHER" id="PTHR12918">
    <property type="entry name" value="CYSTEINE DIOXYGENASE"/>
    <property type="match status" value="1"/>
</dbReference>
<dbReference type="InterPro" id="IPR014710">
    <property type="entry name" value="RmlC-like_jellyroll"/>
</dbReference>
<dbReference type="Gene3D" id="2.60.120.10">
    <property type="entry name" value="Jelly Rolls"/>
    <property type="match status" value="1"/>
</dbReference>
<dbReference type="PANTHER" id="PTHR12918:SF1">
    <property type="entry name" value="CYSTEINE DIOXYGENASE TYPE 1"/>
    <property type="match status" value="1"/>
</dbReference>
<keyword evidence="3 8" id="KW-0479">Metal-binding</keyword>
<dbReference type="Proteomes" id="UP000761534">
    <property type="component" value="Unassembled WGS sequence"/>
</dbReference>
<evidence type="ECO:0000256" key="3">
    <source>
        <dbReference type="ARBA" id="ARBA00022723"/>
    </source>
</evidence>
<dbReference type="GO" id="GO:0017172">
    <property type="term" value="F:cysteine dioxygenase activity"/>
    <property type="evidence" value="ECO:0007669"/>
    <property type="project" value="UniProtKB-UniRule"/>
</dbReference>
<comment type="catalytic activity">
    <reaction evidence="9">
        <text>L-cysteine + O2 = 3-sulfino-L-alanine + H(+)</text>
        <dbReference type="Rhea" id="RHEA:20441"/>
        <dbReference type="ChEBI" id="CHEBI:15378"/>
        <dbReference type="ChEBI" id="CHEBI:15379"/>
        <dbReference type="ChEBI" id="CHEBI:35235"/>
        <dbReference type="ChEBI" id="CHEBI:61085"/>
        <dbReference type="EC" id="1.13.11.20"/>
    </reaction>
</comment>
<dbReference type="GO" id="GO:0019448">
    <property type="term" value="P:L-cysteine catabolic process"/>
    <property type="evidence" value="ECO:0007669"/>
    <property type="project" value="TreeGrafter"/>
</dbReference>
<keyword evidence="5 9" id="KW-0560">Oxidoreductase</keyword>
<organism evidence="10 11">
    <name type="scientific">Trichomonascus ciferrii</name>
    <dbReference type="NCBI Taxonomy" id="44093"/>
    <lineage>
        <taxon>Eukaryota</taxon>
        <taxon>Fungi</taxon>
        <taxon>Dikarya</taxon>
        <taxon>Ascomycota</taxon>
        <taxon>Saccharomycotina</taxon>
        <taxon>Dipodascomycetes</taxon>
        <taxon>Dipodascales</taxon>
        <taxon>Trichomonascaceae</taxon>
        <taxon>Trichomonascus</taxon>
        <taxon>Trichomonascus ciferrii complex</taxon>
    </lineage>
</organism>
<evidence type="ECO:0000256" key="2">
    <source>
        <dbReference type="ARBA" id="ARBA00013133"/>
    </source>
</evidence>
<dbReference type="EMBL" id="SWFS01000336">
    <property type="protein sequence ID" value="KAA8909603.1"/>
    <property type="molecule type" value="Genomic_DNA"/>
</dbReference>
<evidence type="ECO:0000256" key="9">
    <source>
        <dbReference type="RuleBase" id="RU366010"/>
    </source>
</evidence>
<sequence length="219" mass="24808">MTVDVALPPTPPLNPNELNGFDKLVDEIKKILGPSSGINSDDVDVEHLMETMRRYDSSREIEWSQYALADPSRAYTRNGVDDINHKANLLILVWNPGRGSMIHDHADAHCIVKVLKGRLVETLYDWPQDHQDQDDMHVKRVSEYTTGQVSYMSDQIGLHKMSNPDPNEPAVSLHLYTPPYAAKFGCHIFDERTGKSHKVDLSTLYSDKGVVLHRKYQTA</sequence>
<dbReference type="Pfam" id="PF05995">
    <property type="entry name" value="CDO_I"/>
    <property type="match status" value="1"/>
</dbReference>
<evidence type="ECO:0000256" key="4">
    <source>
        <dbReference type="ARBA" id="ARBA00022964"/>
    </source>
</evidence>
<evidence type="ECO:0000256" key="1">
    <source>
        <dbReference type="ARBA" id="ARBA00006622"/>
    </source>
</evidence>
<reference evidence="10" key="1">
    <citation type="journal article" date="2019" name="G3 (Bethesda)">
        <title>Genome Assemblies of Two Rare Opportunistic Yeast Pathogens: Diutina rugosa (syn. Candida rugosa) and Trichomonascus ciferrii (syn. Candida ciferrii).</title>
        <authorList>
            <person name="Mixao V."/>
            <person name="Saus E."/>
            <person name="Hansen A.P."/>
            <person name="Lass-Florl C."/>
            <person name="Gabaldon T."/>
        </authorList>
    </citation>
    <scope>NUCLEOTIDE SEQUENCE</scope>
    <source>
        <strain evidence="10">CBS 4856</strain>
    </source>
</reference>
<dbReference type="VEuPathDB" id="FungiDB:TRICI_004438"/>
<evidence type="ECO:0000256" key="5">
    <source>
        <dbReference type="ARBA" id="ARBA00023002"/>
    </source>
</evidence>
<comment type="caution">
    <text evidence="10">The sequence shown here is derived from an EMBL/GenBank/DDBJ whole genome shotgun (WGS) entry which is preliminary data.</text>
</comment>
<proteinExistence type="inferred from homology"/>
<dbReference type="GO" id="GO:0008198">
    <property type="term" value="F:ferrous iron binding"/>
    <property type="evidence" value="ECO:0007669"/>
    <property type="project" value="TreeGrafter"/>
</dbReference>
<keyword evidence="11" id="KW-1185">Reference proteome</keyword>
<feature type="binding site" evidence="8">
    <location>
        <position position="105"/>
    </location>
    <ligand>
        <name>Fe cation</name>
        <dbReference type="ChEBI" id="CHEBI:24875"/>
        <note>catalytic</note>
    </ligand>
</feature>
<keyword evidence="7" id="KW-0883">Thioether bond</keyword>
<keyword evidence="6 8" id="KW-0408">Iron</keyword>
<evidence type="ECO:0000256" key="6">
    <source>
        <dbReference type="ARBA" id="ARBA00023004"/>
    </source>
</evidence>
<comment type="similarity">
    <text evidence="1 9">Belongs to the cysteine dioxygenase family.</text>
</comment>
<name>A0A642V2C2_9ASCO</name>
<evidence type="ECO:0000256" key="8">
    <source>
        <dbReference type="PIRSR" id="PIRSR610300-51"/>
    </source>
</evidence>
<comment type="cofactor">
    <cofactor evidence="9">
        <name>Fe cation</name>
        <dbReference type="ChEBI" id="CHEBI:24875"/>
    </cofactor>
    <text evidence="9">Binds 1 Fe cation per subunit.</text>
</comment>
<gene>
    <name evidence="10" type="ORF">TRICI_004438</name>
</gene>
<feature type="cross-link" description="3'-(S-cysteinyl)-tyrosine (Cys-Tyr)" evidence="7">
    <location>
        <begin position="110"/>
        <end position="176"/>
    </location>
</feature>
<dbReference type="EC" id="1.13.11.20" evidence="2 9"/>
<keyword evidence="4 9" id="KW-0223">Dioxygenase</keyword>
<accession>A0A642V2C2</accession>
<dbReference type="InterPro" id="IPR010300">
    <property type="entry name" value="CDO_1"/>
</dbReference>
<feature type="binding site" evidence="8">
    <location>
        <position position="159"/>
    </location>
    <ligand>
        <name>Fe cation</name>
        <dbReference type="ChEBI" id="CHEBI:24875"/>
        <note>catalytic</note>
    </ligand>
</feature>
<dbReference type="SUPFAM" id="SSF51182">
    <property type="entry name" value="RmlC-like cupins"/>
    <property type="match status" value="1"/>
</dbReference>
<feature type="binding site" evidence="8">
    <location>
        <position position="103"/>
    </location>
    <ligand>
        <name>Fe cation</name>
        <dbReference type="ChEBI" id="CHEBI:24875"/>
        <note>catalytic</note>
    </ligand>
</feature>
<dbReference type="AlphaFoldDB" id="A0A642V2C2"/>
<evidence type="ECO:0000313" key="11">
    <source>
        <dbReference type="Proteomes" id="UP000761534"/>
    </source>
</evidence>
<dbReference type="InterPro" id="IPR011051">
    <property type="entry name" value="RmlC_Cupin_sf"/>
</dbReference>
<evidence type="ECO:0000313" key="10">
    <source>
        <dbReference type="EMBL" id="KAA8909603.1"/>
    </source>
</evidence>